<evidence type="ECO:0000259" key="5">
    <source>
        <dbReference type="Pfam" id="PF25087"/>
    </source>
</evidence>
<feature type="domain" description="Nucleotidyl transferase" evidence="3">
    <location>
        <begin position="2"/>
        <end position="232"/>
    </location>
</feature>
<dbReference type="EMBL" id="QYZD01000011">
    <property type="protein sequence ID" value="RJG23337.1"/>
    <property type="molecule type" value="Genomic_DNA"/>
</dbReference>
<gene>
    <name evidence="6" type="ORF">DQX05_13905</name>
</gene>
<sequence>MKAVIMAGGKGTRLRPLTLHTPKPMVPLLNRPCMEYALDLLRSCDIYEIGVTVQYLPEVIRNYFGDGSDFGVKLHYFEEESPLGTAGSVKHAASFLDETFLVISGDALTDFNLRDAIEFHQQKQAIATMVMARVASPLEYGVVMTDDDGRVTRFLEKPGWSEVFSDTVNTGIYIMEPELLERVPDGVSFDFSLQLFPQLLKEGLPLYGYAAEGYWSDIGTLQQYRQTQYDMLDRKVAVRIQAAEPMPGLFVEEGVRLPSRIRLIGPSYIGAGCTLHPSCSIGPYTILGAGNVIFPHSALERSIVWNGCSIGSRAELQEALLMDRTQVGQDVRIQEGAVIGSGCALGDKSVIRPEVKLWPGKRVDRLRTVNASLIWSEDAPASLFRGSRICGTPNADLTPAFAGELAAAYGSVLPAGASIVLARGPHDFDALLQTAFAAGLRSAGVHVTDIGEVSAACARYTVRKLGAAGAVHIGLCPPAAGAGPERGALCWMDAEGRPLSSAAARKIEQAYFQEDYARGAVDRLGRFESYAHARSEYIAALQRELDLELIAAANYAFVLHAPAAHAPEIEAWAAMLGGTRIHLRAETSSPAAVLEQVRRLGADFGIAWDADDRLHFITPDGGLHEPEALLPLMVRALALRGVRASLGMPVSAPAAVEAAADGSLLQIVRTKEDLHAQMEATSGLPLHPGAHPLYAAGLLIQCAAAEGRTLCELQEQLPSLCMAKEELLCRREETGPLLRGMTEWVRKGKHRAELLDGIRLQAEDGWVLILPDADEPRFQIVAQADSMDNARRLALQYANRLAKTQLLIRK</sequence>
<dbReference type="GO" id="GO:0005975">
    <property type="term" value="P:carbohydrate metabolic process"/>
    <property type="evidence" value="ECO:0007669"/>
    <property type="project" value="InterPro"/>
</dbReference>
<dbReference type="Gene3D" id="3.90.550.10">
    <property type="entry name" value="Spore Coat Polysaccharide Biosynthesis Protein SpsA, Chain A"/>
    <property type="match status" value="1"/>
</dbReference>
<feature type="domain" description="Mannose-1-phosphate guanyltransferase C-terminal" evidence="5">
    <location>
        <begin position="264"/>
        <end position="365"/>
    </location>
</feature>
<dbReference type="AlphaFoldDB" id="A0A3A3GYN0"/>
<name>A0A3A3GYN0_PANTH</name>
<dbReference type="OrthoDB" id="9801899at2"/>
<keyword evidence="6" id="KW-0808">Transferase</keyword>
<organism evidence="6 7">
    <name type="scientific">Paenibacillus thiaminolyticus</name>
    <name type="common">Bacillus thiaminolyticus</name>
    <dbReference type="NCBI Taxonomy" id="49283"/>
    <lineage>
        <taxon>Bacteria</taxon>
        <taxon>Bacillati</taxon>
        <taxon>Bacillota</taxon>
        <taxon>Bacilli</taxon>
        <taxon>Bacillales</taxon>
        <taxon>Paenibacillaceae</taxon>
        <taxon>Paenibacillus</taxon>
    </lineage>
</organism>
<feature type="domain" description="Alpha-D-phosphohexomutase alpha/beta/alpha" evidence="4">
    <location>
        <begin position="384"/>
        <end position="516"/>
    </location>
</feature>
<dbReference type="Pfam" id="PF00483">
    <property type="entry name" value="NTP_transferase"/>
    <property type="match status" value="1"/>
</dbReference>
<evidence type="ECO:0000259" key="3">
    <source>
        <dbReference type="Pfam" id="PF00483"/>
    </source>
</evidence>
<dbReference type="GO" id="GO:0016868">
    <property type="term" value="F:intramolecular phosphotransferase activity"/>
    <property type="evidence" value="ECO:0007669"/>
    <property type="project" value="InterPro"/>
</dbReference>
<dbReference type="Pfam" id="PF02878">
    <property type="entry name" value="PGM_PMM_I"/>
    <property type="match status" value="1"/>
</dbReference>
<dbReference type="SUPFAM" id="SSF51161">
    <property type="entry name" value="Trimeric LpxA-like enzymes"/>
    <property type="match status" value="1"/>
</dbReference>
<dbReference type="CDD" id="cd04181">
    <property type="entry name" value="NTP_transferase"/>
    <property type="match status" value="1"/>
</dbReference>
<evidence type="ECO:0000313" key="6">
    <source>
        <dbReference type="EMBL" id="RJG23337.1"/>
    </source>
</evidence>
<accession>A0A3A3GYN0</accession>
<evidence type="ECO:0000313" key="7">
    <source>
        <dbReference type="Proteomes" id="UP000266177"/>
    </source>
</evidence>
<dbReference type="InterPro" id="IPR005835">
    <property type="entry name" value="NTP_transferase_dom"/>
</dbReference>
<dbReference type="InterPro" id="IPR056729">
    <property type="entry name" value="GMPPB_C"/>
</dbReference>
<dbReference type="InterPro" id="IPR050486">
    <property type="entry name" value="Mannose-1P_guanyltransferase"/>
</dbReference>
<dbReference type="InterPro" id="IPR036900">
    <property type="entry name" value="A-D-PHexomutase_C_sf"/>
</dbReference>
<protein>
    <submittedName>
        <fullName evidence="6">Mannose-1-phosphate guanyltransferase</fullName>
    </submittedName>
</protein>
<dbReference type="SUPFAM" id="SSF53738">
    <property type="entry name" value="Phosphoglucomutase, first 3 domains"/>
    <property type="match status" value="1"/>
</dbReference>
<comment type="caution">
    <text evidence="6">The sequence shown here is derived from an EMBL/GenBank/DDBJ whole genome shotgun (WGS) entry which is preliminary data.</text>
</comment>
<dbReference type="Gene3D" id="2.160.10.10">
    <property type="entry name" value="Hexapeptide repeat proteins"/>
    <property type="match status" value="1"/>
</dbReference>
<comment type="similarity">
    <text evidence="1">Belongs to the transferase hexapeptide repeat family.</text>
</comment>
<comment type="similarity">
    <text evidence="2">Belongs to the phosphohexose mutase family.</text>
</comment>
<dbReference type="Pfam" id="PF25087">
    <property type="entry name" value="GMPPB_C"/>
    <property type="match status" value="1"/>
</dbReference>
<dbReference type="InterPro" id="IPR029044">
    <property type="entry name" value="Nucleotide-diphossugar_trans"/>
</dbReference>
<evidence type="ECO:0000259" key="4">
    <source>
        <dbReference type="Pfam" id="PF02878"/>
    </source>
</evidence>
<dbReference type="SUPFAM" id="SSF55957">
    <property type="entry name" value="Phosphoglucomutase, C-terminal domain"/>
    <property type="match status" value="1"/>
</dbReference>
<dbReference type="GO" id="GO:0016740">
    <property type="term" value="F:transferase activity"/>
    <property type="evidence" value="ECO:0007669"/>
    <property type="project" value="UniProtKB-KW"/>
</dbReference>
<dbReference type="InterPro" id="IPR005844">
    <property type="entry name" value="A-D-PHexomutase_a/b/a-I"/>
</dbReference>
<evidence type="ECO:0000256" key="2">
    <source>
        <dbReference type="ARBA" id="ARBA00010231"/>
    </source>
</evidence>
<dbReference type="PANTHER" id="PTHR22572">
    <property type="entry name" value="SUGAR-1-PHOSPHATE GUANYL TRANSFERASE"/>
    <property type="match status" value="1"/>
</dbReference>
<dbReference type="InterPro" id="IPR016055">
    <property type="entry name" value="A-D-PHexomutase_a/b/a-I/II/III"/>
</dbReference>
<dbReference type="Proteomes" id="UP000266177">
    <property type="component" value="Unassembled WGS sequence"/>
</dbReference>
<reference evidence="6 7" key="1">
    <citation type="submission" date="2018-09" db="EMBL/GenBank/DDBJ databases">
        <title>Paenibacillus SK2017-BO5.</title>
        <authorList>
            <person name="Piskunova J.V."/>
            <person name="Dubiley S.A."/>
            <person name="Severinov K.V."/>
        </authorList>
    </citation>
    <scope>NUCLEOTIDE SEQUENCE [LARGE SCALE GENOMIC DNA]</scope>
    <source>
        <strain evidence="6 7">BO5</strain>
    </source>
</reference>
<dbReference type="Gene3D" id="3.30.310.50">
    <property type="entry name" value="Alpha-D-phosphohexomutase, C-terminal domain"/>
    <property type="match status" value="1"/>
</dbReference>
<dbReference type="SUPFAM" id="SSF53448">
    <property type="entry name" value="Nucleotide-diphospho-sugar transferases"/>
    <property type="match status" value="1"/>
</dbReference>
<dbReference type="InterPro" id="IPR011004">
    <property type="entry name" value="Trimer_LpxA-like_sf"/>
</dbReference>
<proteinExistence type="inferred from homology"/>
<dbReference type="RefSeq" id="WP_119794190.1">
    <property type="nucleotide sequence ID" value="NZ_QYZD01000011.1"/>
</dbReference>
<evidence type="ECO:0000256" key="1">
    <source>
        <dbReference type="ARBA" id="ARBA00007274"/>
    </source>
</evidence>
<dbReference type="Gene3D" id="3.40.120.10">
    <property type="entry name" value="Alpha-D-Glucose-1,6-Bisphosphate, subunit A, domain 3"/>
    <property type="match status" value="1"/>
</dbReference>